<feature type="domain" description="ABC transporter" evidence="9">
    <location>
        <begin position="335"/>
        <end position="571"/>
    </location>
</feature>
<gene>
    <name evidence="11" type="primary">prsD_3</name>
    <name evidence="11" type="ORF">OPKNFCMD_6571</name>
</gene>
<reference evidence="11" key="2">
    <citation type="submission" date="2021-08" db="EMBL/GenBank/DDBJ databases">
        <authorList>
            <person name="Tani A."/>
            <person name="Ola A."/>
            <person name="Ogura Y."/>
            <person name="Katsura K."/>
            <person name="Hayashi T."/>
        </authorList>
    </citation>
    <scope>NUCLEOTIDE SEQUENCE</scope>
    <source>
        <strain evidence="11">KCTC 52305</strain>
    </source>
</reference>
<protein>
    <submittedName>
        <fullName evidence="11">Type I secretion system ATP-binding protein PrsD</fullName>
    </submittedName>
</protein>
<evidence type="ECO:0000313" key="11">
    <source>
        <dbReference type="EMBL" id="GJD53793.1"/>
    </source>
</evidence>
<dbReference type="InterPro" id="IPR010128">
    <property type="entry name" value="ATPase_T1SS_PrtD-like"/>
</dbReference>
<organism evidence="11 12">
    <name type="scientific">Methylobacterium crusticola</name>
    <dbReference type="NCBI Taxonomy" id="1697972"/>
    <lineage>
        <taxon>Bacteria</taxon>
        <taxon>Pseudomonadati</taxon>
        <taxon>Pseudomonadota</taxon>
        <taxon>Alphaproteobacteria</taxon>
        <taxon>Hyphomicrobiales</taxon>
        <taxon>Methylobacteriaceae</taxon>
        <taxon>Methylobacterium</taxon>
    </lineage>
</organism>
<evidence type="ECO:0000256" key="2">
    <source>
        <dbReference type="ARBA" id="ARBA00022692"/>
    </source>
</evidence>
<evidence type="ECO:0000259" key="10">
    <source>
        <dbReference type="PROSITE" id="PS50929"/>
    </source>
</evidence>
<evidence type="ECO:0000313" key="12">
    <source>
        <dbReference type="Proteomes" id="UP001055167"/>
    </source>
</evidence>
<dbReference type="RefSeq" id="WP_128566037.1">
    <property type="nucleotide sequence ID" value="NZ_BPQH01000037.1"/>
</dbReference>
<comment type="caution">
    <text evidence="11">The sequence shown here is derived from an EMBL/GenBank/DDBJ whole genome shotgun (WGS) entry which is preliminary data.</text>
</comment>
<feature type="transmembrane region" description="Helical" evidence="8">
    <location>
        <begin position="60"/>
        <end position="80"/>
    </location>
</feature>
<dbReference type="PANTHER" id="PTHR24221:SF248">
    <property type="entry name" value="ABC TRANSPORTER TRANSMEMBRANE REGION"/>
    <property type="match status" value="1"/>
</dbReference>
<evidence type="ECO:0000256" key="6">
    <source>
        <dbReference type="ARBA" id="ARBA00023136"/>
    </source>
</evidence>
<dbReference type="NCBIfam" id="TIGR01842">
    <property type="entry name" value="type_I_sec_PrtD"/>
    <property type="match status" value="1"/>
</dbReference>
<feature type="transmembrane region" description="Helical" evidence="8">
    <location>
        <begin position="26"/>
        <end position="48"/>
    </location>
</feature>
<dbReference type="InterPro" id="IPR036640">
    <property type="entry name" value="ABC1_TM_sf"/>
</dbReference>
<keyword evidence="12" id="KW-1185">Reference proteome</keyword>
<proteinExistence type="predicted"/>
<dbReference type="InterPro" id="IPR039421">
    <property type="entry name" value="Type_1_exporter"/>
</dbReference>
<reference evidence="11" key="1">
    <citation type="journal article" date="2021" name="Front. Microbiol.">
        <title>Comprehensive Comparative Genomics and Phenotyping of Methylobacterium Species.</title>
        <authorList>
            <person name="Alessa O."/>
            <person name="Ogura Y."/>
            <person name="Fujitani Y."/>
            <person name="Takami H."/>
            <person name="Hayashi T."/>
            <person name="Sahin N."/>
            <person name="Tani A."/>
        </authorList>
    </citation>
    <scope>NUCLEOTIDE SEQUENCE</scope>
    <source>
        <strain evidence="11">KCTC 52305</strain>
    </source>
</reference>
<accession>A0ABQ4R7Z8</accession>
<dbReference type="Pfam" id="PF00664">
    <property type="entry name" value="ABC_membrane"/>
    <property type="match status" value="1"/>
</dbReference>
<sequence length="588" mass="61360">MSDDSVIHRARSRETWAAAGAAKAPLAATVAISSAVNLLMLTAPLFMLQVYDRVLPSRSVATLVGLAGVALILFLIQAVLEVFRARILSRFARLTAERLGERLFRQTLHRGIDSAGAEDGQQALRDLDTVRGFLGSPAFTAFFDLPWVPLYVAVCVLFHPWIGAAVAVGAVGLGLLTLLTDWASAGPARAAAEAAAERRSLAGMVQRTAPLVTALGMRARLAAAWAERDRRHLDVAETATDRAIGFGSTSRLLRTVLQSGILALGALLVVRDEATAGVMLAATILSARALAPVDTAIANWKSVAAARQAWTRLVAFLPAREPALPTPLPAPRESLRVTALSVAAPGTHTLVLHDVNVALKAGSALGVIGPSGSGKSTLARALVGLAAPSRGVIRLDGAALDQWEPDALGQALGYLPQDAGLFEGTIAQNITRFDPDPDPEALLRAARSAGVHEIVLRLPCGYDTRIGSGGTGLSGGQTQRVALARALYGDPFLVVLDEPNANLDTEGERALTAAIQAVRARGGIAVVIAHRPSALTAVDRILVLNEGRVQMHGPRDEVLAELGQVARTAAARPPDPPAAAAQAGTRAA</sequence>
<dbReference type="SMART" id="SM00382">
    <property type="entry name" value="AAA"/>
    <property type="match status" value="1"/>
</dbReference>
<evidence type="ECO:0000259" key="9">
    <source>
        <dbReference type="PROSITE" id="PS50893"/>
    </source>
</evidence>
<evidence type="ECO:0000256" key="3">
    <source>
        <dbReference type="ARBA" id="ARBA00022741"/>
    </source>
</evidence>
<dbReference type="Gene3D" id="1.20.1560.10">
    <property type="entry name" value="ABC transporter type 1, transmembrane domain"/>
    <property type="match status" value="1"/>
</dbReference>
<keyword evidence="2 8" id="KW-0812">Transmembrane</keyword>
<evidence type="ECO:0000256" key="7">
    <source>
        <dbReference type="SAM" id="MobiDB-lite"/>
    </source>
</evidence>
<dbReference type="Proteomes" id="UP001055167">
    <property type="component" value="Unassembled WGS sequence"/>
</dbReference>
<dbReference type="EMBL" id="BPQH01000037">
    <property type="protein sequence ID" value="GJD53793.1"/>
    <property type="molecule type" value="Genomic_DNA"/>
</dbReference>
<feature type="transmembrane region" description="Helical" evidence="8">
    <location>
        <begin position="150"/>
        <end position="179"/>
    </location>
</feature>
<evidence type="ECO:0000256" key="8">
    <source>
        <dbReference type="SAM" id="Phobius"/>
    </source>
</evidence>
<dbReference type="Gene3D" id="3.40.50.300">
    <property type="entry name" value="P-loop containing nucleotide triphosphate hydrolases"/>
    <property type="match status" value="1"/>
</dbReference>
<evidence type="ECO:0000256" key="5">
    <source>
        <dbReference type="ARBA" id="ARBA00022989"/>
    </source>
</evidence>
<dbReference type="InterPro" id="IPR027417">
    <property type="entry name" value="P-loop_NTPase"/>
</dbReference>
<evidence type="ECO:0000256" key="4">
    <source>
        <dbReference type="ARBA" id="ARBA00022840"/>
    </source>
</evidence>
<feature type="region of interest" description="Disordered" evidence="7">
    <location>
        <begin position="568"/>
        <end position="588"/>
    </location>
</feature>
<dbReference type="PROSITE" id="PS50929">
    <property type="entry name" value="ABC_TM1F"/>
    <property type="match status" value="1"/>
</dbReference>
<name>A0ABQ4R7Z8_9HYPH</name>
<dbReference type="InterPro" id="IPR003593">
    <property type="entry name" value="AAA+_ATPase"/>
</dbReference>
<comment type="subcellular location">
    <subcellularLocation>
        <location evidence="1">Cell membrane</location>
        <topology evidence="1">Multi-pass membrane protein</topology>
    </subcellularLocation>
</comment>
<keyword evidence="4 11" id="KW-0067">ATP-binding</keyword>
<dbReference type="SUPFAM" id="SSF90123">
    <property type="entry name" value="ABC transporter transmembrane region"/>
    <property type="match status" value="1"/>
</dbReference>
<feature type="domain" description="ABC transmembrane type-1" evidence="10">
    <location>
        <begin position="27"/>
        <end position="305"/>
    </location>
</feature>
<evidence type="ECO:0000256" key="1">
    <source>
        <dbReference type="ARBA" id="ARBA00004651"/>
    </source>
</evidence>
<dbReference type="InterPro" id="IPR003439">
    <property type="entry name" value="ABC_transporter-like_ATP-bd"/>
</dbReference>
<keyword evidence="3" id="KW-0547">Nucleotide-binding</keyword>
<keyword evidence="5 8" id="KW-1133">Transmembrane helix</keyword>
<dbReference type="Pfam" id="PF00005">
    <property type="entry name" value="ABC_tran"/>
    <property type="match status" value="1"/>
</dbReference>
<dbReference type="GO" id="GO:0005524">
    <property type="term" value="F:ATP binding"/>
    <property type="evidence" value="ECO:0007669"/>
    <property type="project" value="UniProtKB-KW"/>
</dbReference>
<dbReference type="PROSITE" id="PS50893">
    <property type="entry name" value="ABC_TRANSPORTER_2"/>
    <property type="match status" value="1"/>
</dbReference>
<dbReference type="SUPFAM" id="SSF52540">
    <property type="entry name" value="P-loop containing nucleoside triphosphate hydrolases"/>
    <property type="match status" value="1"/>
</dbReference>
<keyword evidence="6 8" id="KW-0472">Membrane</keyword>
<dbReference type="InterPro" id="IPR011527">
    <property type="entry name" value="ABC1_TM_dom"/>
</dbReference>
<dbReference type="PANTHER" id="PTHR24221">
    <property type="entry name" value="ATP-BINDING CASSETTE SUB-FAMILY B"/>
    <property type="match status" value="1"/>
</dbReference>